<keyword evidence="2" id="KW-0732">Signal</keyword>
<sequence>MAATSLAGCGGSDGKQSGETTTELGSGEAGQLTFVYMGDADQQKAFTSLFEVFNKDYPDIKLKAMGIPSGDWATFSNTVATRLAGGEKIDIIQVATEGQRLFASKGILTDLDPFIEKDKDYVDEYWEDIDPRLKEFNEKYASGPNGETVFIPGGYNTMALYLNKSTFEAAGVEIPENGDWTWDEFLDAARQIKEKTGAFMMPASSSYFGAIMPWLTTNGTSTFNDDWTQPTFNSPAAVEAASFARQLVEEELVPAPGGQFDVNSAFKQGKLAAIDGGRWVTLGIRDMDVVDDTVVVNWPTKVGHGSPVGWDAWNITERSENKDAAWTFIKFLMSKEAGEYFASVGGTIVPARLSVAESSYFTDNAPAEVTRLADAMSWATAIPSIDRGAEAQKIMEESWLTIISGQGDAQAVLDNAQDQLAALVE</sequence>
<feature type="region of interest" description="Disordered" evidence="6">
    <location>
        <begin position="1"/>
        <end position="25"/>
    </location>
</feature>
<dbReference type="CDD" id="cd13585">
    <property type="entry name" value="PBP2_TMBP_like"/>
    <property type="match status" value="1"/>
</dbReference>
<name>A0AAU7V757_9ACTO</name>
<proteinExistence type="predicted"/>
<dbReference type="AlphaFoldDB" id="A0AAU7V757"/>
<dbReference type="RefSeq" id="WP_350257418.1">
    <property type="nucleotide sequence ID" value="NZ_CP138335.1"/>
</dbReference>
<dbReference type="Gene3D" id="3.40.190.10">
    <property type="entry name" value="Periplasmic binding protein-like II"/>
    <property type="match status" value="1"/>
</dbReference>
<keyword evidence="5" id="KW-0449">Lipoprotein</keyword>
<dbReference type="EMBL" id="CP138335">
    <property type="protein sequence ID" value="XBW07212.1"/>
    <property type="molecule type" value="Genomic_DNA"/>
</dbReference>
<evidence type="ECO:0000313" key="7">
    <source>
        <dbReference type="EMBL" id="XBW07212.1"/>
    </source>
</evidence>
<dbReference type="Pfam" id="PF01547">
    <property type="entry name" value="SBP_bac_1"/>
    <property type="match status" value="1"/>
</dbReference>
<organism evidence="7">
    <name type="scientific">Scrofimicrobium appendicitidis</name>
    <dbReference type="NCBI Taxonomy" id="3079930"/>
    <lineage>
        <taxon>Bacteria</taxon>
        <taxon>Bacillati</taxon>
        <taxon>Actinomycetota</taxon>
        <taxon>Actinomycetes</taxon>
        <taxon>Actinomycetales</taxon>
        <taxon>Actinomycetaceae</taxon>
        <taxon>Scrofimicrobium</taxon>
    </lineage>
</organism>
<dbReference type="InterPro" id="IPR050490">
    <property type="entry name" value="Bact_solute-bd_prot1"/>
</dbReference>
<evidence type="ECO:0000256" key="6">
    <source>
        <dbReference type="SAM" id="MobiDB-lite"/>
    </source>
</evidence>
<keyword evidence="3" id="KW-0472">Membrane</keyword>
<keyword evidence="1" id="KW-1003">Cell membrane</keyword>
<feature type="compositionally biased region" description="Polar residues" evidence="6">
    <location>
        <begin position="14"/>
        <end position="24"/>
    </location>
</feature>
<evidence type="ECO:0000256" key="4">
    <source>
        <dbReference type="ARBA" id="ARBA00023139"/>
    </source>
</evidence>
<evidence type="ECO:0000256" key="2">
    <source>
        <dbReference type="ARBA" id="ARBA00022729"/>
    </source>
</evidence>
<dbReference type="SUPFAM" id="SSF53850">
    <property type="entry name" value="Periplasmic binding protein-like II"/>
    <property type="match status" value="1"/>
</dbReference>
<evidence type="ECO:0000256" key="5">
    <source>
        <dbReference type="ARBA" id="ARBA00023288"/>
    </source>
</evidence>
<evidence type="ECO:0000256" key="1">
    <source>
        <dbReference type="ARBA" id="ARBA00022475"/>
    </source>
</evidence>
<dbReference type="PANTHER" id="PTHR43649:SF33">
    <property type="entry name" value="POLYGALACTURONAN_RHAMNOGALACTURONAN-BINDING PROTEIN YTCQ"/>
    <property type="match status" value="1"/>
</dbReference>
<reference evidence="7" key="1">
    <citation type="submission" date="2023-11" db="EMBL/GenBank/DDBJ databases">
        <title>Scrofimicrobium hongkongense sp. nov., isolated from a patient with peritonitis.</title>
        <authorList>
            <person name="Lao H.Y."/>
            <person name="Wong A.Y.P."/>
            <person name="Ng T.L."/>
            <person name="Wong R.Y.L."/>
            <person name="Yau M.C.Y."/>
            <person name="Lam J.Y.W."/>
            <person name="Siu G.K.H."/>
        </authorList>
    </citation>
    <scope>NUCLEOTIDE SEQUENCE</scope>
    <source>
        <strain evidence="7">R131</strain>
    </source>
</reference>
<gene>
    <name evidence="7" type="ORF">SAC06_06045</name>
</gene>
<protein>
    <submittedName>
        <fullName evidence="7">Sugar ABC transporter substrate-binding protein</fullName>
    </submittedName>
</protein>
<keyword evidence="4" id="KW-0564">Palmitate</keyword>
<dbReference type="InterPro" id="IPR006059">
    <property type="entry name" value="SBP"/>
</dbReference>
<accession>A0AAU7V757</accession>
<dbReference type="PANTHER" id="PTHR43649">
    <property type="entry name" value="ARABINOSE-BINDING PROTEIN-RELATED"/>
    <property type="match status" value="1"/>
</dbReference>
<dbReference type="KEGG" id="sapp:SAC06_06045"/>
<evidence type="ECO:0000256" key="3">
    <source>
        <dbReference type="ARBA" id="ARBA00023136"/>
    </source>
</evidence>